<proteinExistence type="predicted"/>
<reference evidence="2 3" key="1">
    <citation type="submission" date="2018-03" db="EMBL/GenBank/DDBJ databases">
        <title>Actinopolyspora mortivallis from Sahara, screening for active biomolecules.</title>
        <authorList>
            <person name="Selama O."/>
            <person name="Wellington E.M.H."/>
            <person name="Hacene H."/>
        </authorList>
    </citation>
    <scope>NUCLEOTIDE SEQUENCE [LARGE SCALE GENOMIC DNA]</scope>
    <source>
        <strain evidence="2 3">M5A</strain>
    </source>
</reference>
<dbReference type="InParanoid" id="A0A2T0H1J6"/>
<evidence type="ECO:0000256" key="1">
    <source>
        <dbReference type="SAM" id="MobiDB-lite"/>
    </source>
</evidence>
<keyword evidence="3" id="KW-1185">Reference proteome</keyword>
<comment type="caution">
    <text evidence="2">The sequence shown here is derived from an EMBL/GenBank/DDBJ whole genome shotgun (WGS) entry which is preliminary data.</text>
</comment>
<evidence type="ECO:0000313" key="3">
    <source>
        <dbReference type="Proteomes" id="UP000239352"/>
    </source>
</evidence>
<evidence type="ECO:0000313" key="2">
    <source>
        <dbReference type="EMBL" id="PRW65245.1"/>
    </source>
</evidence>
<evidence type="ECO:0008006" key="4">
    <source>
        <dbReference type="Google" id="ProtNLM"/>
    </source>
</evidence>
<accession>A0A2T0H1J6</accession>
<dbReference type="InterPro" id="IPR024520">
    <property type="entry name" value="DUF3558"/>
</dbReference>
<dbReference type="STRING" id="1050202.GCA_000384035_01159"/>
<dbReference type="Proteomes" id="UP000239352">
    <property type="component" value="Unassembled WGS sequence"/>
</dbReference>
<protein>
    <recommendedName>
        <fullName evidence="4">DUF3558 domain-containing protein</fullName>
    </recommendedName>
</protein>
<name>A0A2T0H1J6_ACTMO</name>
<dbReference type="Pfam" id="PF12079">
    <property type="entry name" value="DUF3558"/>
    <property type="match status" value="1"/>
</dbReference>
<dbReference type="AlphaFoldDB" id="A0A2T0H1J6"/>
<gene>
    <name evidence="2" type="ORF">CEP50_01605</name>
</gene>
<sequence>MLASAALVGATACSPSGGVEDSTETTVPSSSQRTLASVDPCAVLSDAELKSFGLKGAGELKDELPWSPRCYYEGDPVNMSLEKNPRRTVASAEQQDTWAEFERVEVNGRAGARAITKGATQARTCNVMFDAGQGTMLVRTREVHLPDDLDECAEALKIAETVEPKVPEPA</sequence>
<feature type="region of interest" description="Disordered" evidence="1">
    <location>
        <begin position="1"/>
        <end position="33"/>
    </location>
</feature>
<dbReference type="EMBL" id="PVSR01000001">
    <property type="protein sequence ID" value="PRW65245.1"/>
    <property type="molecule type" value="Genomic_DNA"/>
</dbReference>
<organism evidence="2 3">
    <name type="scientific">Actinopolyspora mortivallis</name>
    <dbReference type="NCBI Taxonomy" id="33906"/>
    <lineage>
        <taxon>Bacteria</taxon>
        <taxon>Bacillati</taxon>
        <taxon>Actinomycetota</taxon>
        <taxon>Actinomycetes</taxon>
        <taxon>Actinopolysporales</taxon>
        <taxon>Actinopolysporaceae</taxon>
        <taxon>Actinopolyspora</taxon>
    </lineage>
</organism>
<feature type="compositionally biased region" description="Polar residues" evidence="1">
    <location>
        <begin position="24"/>
        <end position="33"/>
    </location>
</feature>